<sequence length="56" mass="6054">MNEVDAGRAPSGRARGARRATTPPPPGSDPAPSPEPARHRLDENDERLTAEKPPHY</sequence>
<evidence type="ECO:0000313" key="2">
    <source>
        <dbReference type="EMBL" id="UTT61583.1"/>
    </source>
</evidence>
<dbReference type="Proteomes" id="UP001060039">
    <property type="component" value="Chromosome"/>
</dbReference>
<evidence type="ECO:0000256" key="1">
    <source>
        <dbReference type="SAM" id="MobiDB-lite"/>
    </source>
</evidence>
<name>A0ABY5FTH2_9MICO</name>
<dbReference type="EMBL" id="CP101497">
    <property type="protein sequence ID" value="UTT61583.1"/>
    <property type="molecule type" value="Genomic_DNA"/>
</dbReference>
<keyword evidence="3" id="KW-1185">Reference proteome</keyword>
<evidence type="ECO:0000313" key="3">
    <source>
        <dbReference type="Proteomes" id="UP001060039"/>
    </source>
</evidence>
<feature type="region of interest" description="Disordered" evidence="1">
    <location>
        <begin position="1"/>
        <end position="56"/>
    </location>
</feature>
<feature type="compositionally biased region" description="Basic and acidic residues" evidence="1">
    <location>
        <begin position="36"/>
        <end position="56"/>
    </location>
</feature>
<reference evidence="2" key="1">
    <citation type="submission" date="2022-07" db="EMBL/GenBank/DDBJ databases">
        <title>Taxonomic analysis of Microcella humidisoli nov. sp., isolated from riverside soil.</title>
        <authorList>
            <person name="Molina K.M."/>
            <person name="Kim S.B."/>
        </authorList>
    </citation>
    <scope>NUCLEOTIDE SEQUENCE</scope>
    <source>
        <strain evidence="2">MMS21-STM10</strain>
    </source>
</reference>
<proteinExistence type="predicted"/>
<protein>
    <submittedName>
        <fullName evidence="2">Uncharacterized protein</fullName>
    </submittedName>
</protein>
<feature type="compositionally biased region" description="Pro residues" evidence="1">
    <location>
        <begin position="22"/>
        <end position="35"/>
    </location>
</feature>
<organism evidence="2 3">
    <name type="scientific">Microcella humidisoli</name>
    <dbReference type="NCBI Taxonomy" id="2963406"/>
    <lineage>
        <taxon>Bacteria</taxon>
        <taxon>Bacillati</taxon>
        <taxon>Actinomycetota</taxon>
        <taxon>Actinomycetes</taxon>
        <taxon>Micrococcales</taxon>
        <taxon>Microbacteriaceae</taxon>
        <taxon>Microcella</taxon>
    </lineage>
</organism>
<accession>A0ABY5FTH2</accession>
<dbReference type="RefSeq" id="WP_255158599.1">
    <property type="nucleotide sequence ID" value="NZ_CP101497.1"/>
</dbReference>
<gene>
    <name evidence="2" type="ORF">NNL39_07780</name>
</gene>